<gene>
    <name evidence="1" type="ORF">AcdelDRAFT_2572</name>
</gene>
<proteinExistence type="predicted"/>
<accession>C5T6P2</accession>
<dbReference type="PATRIC" id="fig|573060.9.peg.2502"/>
<organism evidence="1 2">
    <name type="scientific">Acidovorax delafieldii 2AN</name>
    <dbReference type="NCBI Taxonomy" id="573060"/>
    <lineage>
        <taxon>Bacteria</taxon>
        <taxon>Pseudomonadati</taxon>
        <taxon>Pseudomonadota</taxon>
        <taxon>Betaproteobacteria</taxon>
        <taxon>Burkholderiales</taxon>
        <taxon>Comamonadaceae</taxon>
        <taxon>Acidovorax</taxon>
    </lineage>
</organism>
<name>C5T6P2_ACIDE</name>
<protein>
    <submittedName>
        <fullName evidence="1">Uncharacterized protein</fullName>
    </submittedName>
</protein>
<evidence type="ECO:0000313" key="1">
    <source>
        <dbReference type="EMBL" id="EER59846.1"/>
    </source>
</evidence>
<dbReference type="Proteomes" id="UP000003856">
    <property type="component" value="Unassembled WGS sequence"/>
</dbReference>
<dbReference type="RefSeq" id="WP_005797245.1">
    <property type="nucleotide sequence ID" value="NZ_ACQT01000091.1"/>
</dbReference>
<keyword evidence="2" id="KW-1185">Reference proteome</keyword>
<dbReference type="EMBL" id="ACQT01000091">
    <property type="protein sequence ID" value="EER59846.1"/>
    <property type="molecule type" value="Genomic_DNA"/>
</dbReference>
<comment type="caution">
    <text evidence="1">The sequence shown here is derived from an EMBL/GenBank/DDBJ whole genome shotgun (WGS) entry which is preliminary data.</text>
</comment>
<dbReference type="AlphaFoldDB" id="C5T6P2"/>
<sequence>MLWKLLGLQRLFDELFDERWRCLDLPGNDCFSHEEFMLPTPAQD</sequence>
<evidence type="ECO:0000313" key="2">
    <source>
        <dbReference type="Proteomes" id="UP000003856"/>
    </source>
</evidence>
<reference evidence="1 2" key="1">
    <citation type="submission" date="2009-05" db="EMBL/GenBank/DDBJ databases">
        <title>The draft genome of Acidovorax delafieldii 2AN.</title>
        <authorList>
            <consortium name="US DOE Joint Genome Institute (JGI-PGF)"/>
            <person name="Lucas S."/>
            <person name="Copeland A."/>
            <person name="Lapidus A."/>
            <person name="Glavina del Rio T."/>
            <person name="Tice H."/>
            <person name="Bruce D."/>
            <person name="Goodwin L."/>
            <person name="Pitluck S."/>
            <person name="Larimer F."/>
            <person name="Land M.L."/>
            <person name="Hauser L."/>
            <person name="Shelobolina E.S."/>
            <person name="Picardal F."/>
            <person name="Roden E."/>
            <person name="Emerson D."/>
        </authorList>
    </citation>
    <scope>NUCLEOTIDE SEQUENCE [LARGE SCALE GENOMIC DNA]</scope>
    <source>
        <strain evidence="1 2">2AN</strain>
    </source>
</reference>